<feature type="region of interest" description="Disordered" evidence="1">
    <location>
        <begin position="1"/>
        <end position="21"/>
    </location>
</feature>
<proteinExistence type="predicted"/>
<feature type="region of interest" description="Disordered" evidence="1">
    <location>
        <begin position="123"/>
        <end position="169"/>
    </location>
</feature>
<comment type="caution">
    <text evidence="3">The sequence shown here is derived from an EMBL/GenBank/DDBJ whole genome shotgun (WGS) entry which is preliminary data.</text>
</comment>
<reference evidence="3" key="1">
    <citation type="submission" date="2018-10" db="EMBL/GenBank/DDBJ databases">
        <title>Population genomic analysis revealed the cold adaptation of white poplar.</title>
        <authorList>
            <person name="Liu Y.-J."/>
        </authorList>
    </citation>
    <scope>NUCLEOTIDE SEQUENCE [LARGE SCALE GENOMIC DNA]</scope>
    <source>
        <strain evidence="3">PAL-ZL1</strain>
    </source>
</reference>
<evidence type="ECO:0000313" key="3">
    <source>
        <dbReference type="EMBL" id="TKS04652.1"/>
    </source>
</evidence>
<evidence type="ECO:0000259" key="2">
    <source>
        <dbReference type="Pfam" id="PF22936"/>
    </source>
</evidence>
<name>A0A4U5Q4R6_POPAL</name>
<dbReference type="AlphaFoldDB" id="A0A4U5Q4R6"/>
<dbReference type="InterPro" id="IPR054722">
    <property type="entry name" value="PolX-like_BBD"/>
</dbReference>
<gene>
    <name evidence="3" type="ORF">D5086_0000141210</name>
</gene>
<feature type="domain" description="Retrovirus-related Pol polyprotein from transposon TNT 1-94-like beta-barrel" evidence="2">
    <location>
        <begin position="48"/>
        <end position="91"/>
    </location>
</feature>
<accession>A0A4U5Q4R6</accession>
<feature type="compositionally biased region" description="Basic and acidic residues" evidence="1">
    <location>
        <begin position="133"/>
        <end position="142"/>
    </location>
</feature>
<dbReference type="Pfam" id="PF22936">
    <property type="entry name" value="Pol_BBD"/>
    <property type="match status" value="1"/>
</dbReference>
<sequence>MFGNKSGKDSSSGAITGNARDTAENTGADAINAGKALHTSTSVRNSEWIIDSGATNHMTFNDNIQTIQPSNHHVVFTANGTPSSVSGEGTENDEVQIATKPTDNVDIIAHGNQLIDTLDSLETNEECPVNENTEEHQDREEYTSENGPEIVDGNQDTLEGADSFPQCTS</sequence>
<evidence type="ECO:0000256" key="1">
    <source>
        <dbReference type="SAM" id="MobiDB-lite"/>
    </source>
</evidence>
<organism evidence="3">
    <name type="scientific">Populus alba</name>
    <name type="common">White poplar</name>
    <dbReference type="NCBI Taxonomy" id="43335"/>
    <lineage>
        <taxon>Eukaryota</taxon>
        <taxon>Viridiplantae</taxon>
        <taxon>Streptophyta</taxon>
        <taxon>Embryophyta</taxon>
        <taxon>Tracheophyta</taxon>
        <taxon>Spermatophyta</taxon>
        <taxon>Magnoliopsida</taxon>
        <taxon>eudicotyledons</taxon>
        <taxon>Gunneridae</taxon>
        <taxon>Pentapetalae</taxon>
        <taxon>rosids</taxon>
        <taxon>fabids</taxon>
        <taxon>Malpighiales</taxon>
        <taxon>Salicaceae</taxon>
        <taxon>Saliceae</taxon>
        <taxon>Populus</taxon>
    </lineage>
</organism>
<protein>
    <recommendedName>
        <fullName evidence="2">Retrovirus-related Pol polyprotein from transposon TNT 1-94-like beta-barrel domain-containing protein</fullName>
    </recommendedName>
</protein>
<dbReference type="EMBL" id="RCHU01000458">
    <property type="protein sequence ID" value="TKS04652.1"/>
    <property type="molecule type" value="Genomic_DNA"/>
</dbReference>